<evidence type="ECO:0000259" key="3">
    <source>
        <dbReference type="SMART" id="SM00560"/>
    </source>
</evidence>
<proteinExistence type="predicted"/>
<sequence>MKKLILNIALLLFVSPLWAQSGQLNIPRIAQMPDLPSPLQIRDWHAVTVAYDGFVFDLAKTGQYLPLGRFGSQGQFNYPDNIPLFLDTYVGASSHLNQAEAINIMPAIVGASLAGVDKSNQNGINWVAKTKDFFNSKNGQNVYLNNYSTTSGGDWWYDMMPNVYFYQLKSLYPDAAPEFSGQFTTVADRWLWAVHQLGGSTTPWAVPYMNYRAFNFATGLPLTTGVPEPESAGSIAWLLYNAYTETGERKYMEGAQLALDFLADWETNPSYELQLPYGTLAAARMNAVEGTNYPLQKFLNWCFDRGALRGWGSIIGNWGGYDVSGLIGEANDGGNDYAFIMNGFQQAAALAPLPKYDKRYAKAIAKWILNVTNASRLMYWNALPQDKQDSYAWASANDPEACIPYESMKEVWGGKTPFATGDAIRGGWAATNLSLYSGSSVGYLAAVVKTTNVPEILQIDLNKTDFYGHNNLISYLYFNPTVSSKQVQVNLPSGTFGMYEAITEIVSQSSYSGSVQLTIPAGEVRLVRFYESGLMPEDRNGKLYVGEDILDYHYQYDYSDYLRVKALSTDQNPVITNAEFTAYCEPGNTVQGHPVQFEWFLDEVLIAGQHQSQALLTAPAVEGVVVLKCRITANGQTAEDTLHIQVVDRIPAPPVVNGIQAATPYTAVGEMNSFTALVDPAPGEVLEYEWSVSSGSLNQTDANPVNWLAPGTPGAGTISVTVTNQDQLSTTISVGLLVKDTTLGTQTPLIWYPFDSDNRNMISDRFHASVSGAVKTEDPRGMASAAYRFTAGSNIIYTDNHADLNFEDAVSLSCWVKLEQFGSERFIVSHGSWQQRWKLSVTPEGFLRWTVKTSTGTSDLDGSAPIELNRYYHVAALYTGYSLELYVDGVLDAFKPFSGTIQSSTRPLTIGRMDNTETLYSLRGSVDEFRLWDKEISIPQIEKLKTQWATPFGFEENDPVARIYPNPSNGDFVIELTGNEKISGITLLAFDGREVFVSPVKMDSGKISVHVSQIASALYVLSIKLSNGKMVQRKVLVR</sequence>
<dbReference type="EMBL" id="VSSQ01000094">
    <property type="protein sequence ID" value="MPL76027.1"/>
    <property type="molecule type" value="Genomic_DNA"/>
</dbReference>
<dbReference type="AlphaFoldDB" id="A0A644UAN0"/>
<keyword evidence="1" id="KW-0732">Signal</keyword>
<dbReference type="NCBIfam" id="TIGR04183">
    <property type="entry name" value="Por_Secre_tail"/>
    <property type="match status" value="1"/>
</dbReference>
<organism evidence="4">
    <name type="scientific">bioreactor metagenome</name>
    <dbReference type="NCBI Taxonomy" id="1076179"/>
    <lineage>
        <taxon>unclassified sequences</taxon>
        <taxon>metagenomes</taxon>
        <taxon>ecological metagenomes</taxon>
    </lineage>
</organism>
<evidence type="ECO:0000313" key="4">
    <source>
        <dbReference type="EMBL" id="MPL76027.1"/>
    </source>
</evidence>
<comment type="caution">
    <text evidence="4">The sequence shown here is derived from an EMBL/GenBank/DDBJ whole genome shotgun (WGS) entry which is preliminary data.</text>
</comment>
<dbReference type="Pfam" id="PF13385">
    <property type="entry name" value="Laminin_G_3"/>
    <property type="match status" value="1"/>
</dbReference>
<gene>
    <name evidence="4" type="ORF">SDC9_21872</name>
</gene>
<evidence type="ECO:0000256" key="1">
    <source>
        <dbReference type="ARBA" id="ARBA00022729"/>
    </source>
</evidence>
<dbReference type="SUPFAM" id="SSF49899">
    <property type="entry name" value="Concanavalin A-like lectins/glucanases"/>
    <property type="match status" value="1"/>
</dbReference>
<dbReference type="InterPro" id="IPR013320">
    <property type="entry name" value="ConA-like_dom_sf"/>
</dbReference>
<keyword evidence="2" id="KW-1015">Disulfide bond</keyword>
<name>A0A644UAN0_9ZZZZ</name>
<dbReference type="InterPro" id="IPR026444">
    <property type="entry name" value="Secre_tail"/>
</dbReference>
<accession>A0A644UAN0</accession>
<dbReference type="Pfam" id="PF18962">
    <property type="entry name" value="Por_Secre_tail"/>
    <property type="match status" value="1"/>
</dbReference>
<protein>
    <recommendedName>
        <fullName evidence="3">LamG-like jellyroll fold domain-containing protein</fullName>
    </recommendedName>
</protein>
<reference evidence="4" key="1">
    <citation type="submission" date="2019-08" db="EMBL/GenBank/DDBJ databases">
        <authorList>
            <person name="Kucharzyk K."/>
            <person name="Murdoch R.W."/>
            <person name="Higgins S."/>
            <person name="Loffler F."/>
        </authorList>
    </citation>
    <scope>NUCLEOTIDE SEQUENCE</scope>
</reference>
<dbReference type="SMART" id="SM00560">
    <property type="entry name" value="LamGL"/>
    <property type="match status" value="1"/>
</dbReference>
<evidence type="ECO:0000256" key="2">
    <source>
        <dbReference type="ARBA" id="ARBA00023157"/>
    </source>
</evidence>
<dbReference type="InterPro" id="IPR006558">
    <property type="entry name" value="LamG-like"/>
</dbReference>
<dbReference type="Gene3D" id="2.60.120.200">
    <property type="match status" value="1"/>
</dbReference>
<feature type="domain" description="LamG-like jellyroll fold" evidence="3">
    <location>
        <begin position="808"/>
        <end position="939"/>
    </location>
</feature>